<reference evidence="8 9" key="1">
    <citation type="journal article" date="2010" name="Nature">
        <title>Comparative genomics reveals mobile pathogenicity chromosomes in Fusarium.</title>
        <authorList>
            <person name="Ma L.J."/>
            <person name="van der Does H.C."/>
            <person name="Borkovich K.A."/>
            <person name="Coleman J.J."/>
            <person name="Daboussi M.J."/>
            <person name="Di Pietro A."/>
            <person name="Dufresne M."/>
            <person name="Freitag M."/>
            <person name="Grabherr M."/>
            <person name="Henrissat B."/>
            <person name="Houterman P.M."/>
            <person name="Kang S."/>
            <person name="Shim W.B."/>
            <person name="Woloshuk C."/>
            <person name="Xie X."/>
            <person name="Xu J.R."/>
            <person name="Antoniw J."/>
            <person name="Baker S.E."/>
            <person name="Bluhm B.H."/>
            <person name="Breakspear A."/>
            <person name="Brown D.W."/>
            <person name="Butchko R.A."/>
            <person name="Chapman S."/>
            <person name="Coulson R."/>
            <person name="Coutinho P.M."/>
            <person name="Danchin E.G."/>
            <person name="Diener A."/>
            <person name="Gale L.R."/>
            <person name="Gardiner D.M."/>
            <person name="Goff S."/>
            <person name="Hammond-Kosack K.E."/>
            <person name="Hilburn K."/>
            <person name="Hua-Van A."/>
            <person name="Jonkers W."/>
            <person name="Kazan K."/>
            <person name="Kodira C.D."/>
            <person name="Koehrsen M."/>
            <person name="Kumar L."/>
            <person name="Lee Y.H."/>
            <person name="Li L."/>
            <person name="Manners J.M."/>
            <person name="Miranda-Saavedra D."/>
            <person name="Mukherjee M."/>
            <person name="Park G."/>
            <person name="Park J."/>
            <person name="Park S.Y."/>
            <person name="Proctor R.H."/>
            <person name="Regev A."/>
            <person name="Ruiz-Roldan M.C."/>
            <person name="Sain D."/>
            <person name="Sakthikumar S."/>
            <person name="Sykes S."/>
            <person name="Schwartz D.C."/>
            <person name="Turgeon B.G."/>
            <person name="Wapinski I."/>
            <person name="Yoder O."/>
            <person name="Young S."/>
            <person name="Zeng Q."/>
            <person name="Zhou S."/>
            <person name="Galagan J."/>
            <person name="Cuomo C.A."/>
            <person name="Kistler H.C."/>
            <person name="Rep M."/>
        </authorList>
    </citation>
    <scope>NUCLEOTIDE SEQUENCE [LARGE SCALE GENOMIC DNA]</scope>
    <source>
        <strain evidence="9">M3125 / FGSC 7600</strain>
    </source>
</reference>
<evidence type="ECO:0000256" key="1">
    <source>
        <dbReference type="ARBA" id="ARBA00022723"/>
    </source>
</evidence>
<dbReference type="GO" id="GO:0005634">
    <property type="term" value="C:nucleus"/>
    <property type="evidence" value="ECO:0007669"/>
    <property type="project" value="TreeGrafter"/>
</dbReference>
<proteinExistence type="predicted"/>
<dbReference type="EMBL" id="CM000578">
    <property type="protein sequence ID" value="EWG37303.1"/>
    <property type="molecule type" value="Genomic_DNA"/>
</dbReference>
<evidence type="ECO:0000256" key="2">
    <source>
        <dbReference type="ARBA" id="ARBA00022737"/>
    </source>
</evidence>
<protein>
    <recommendedName>
        <fullName evidence="7">C3H1-type domain-containing protein</fullName>
    </recommendedName>
</protein>
<feature type="zinc finger region" description="C3H1-type" evidence="5">
    <location>
        <begin position="300"/>
        <end position="326"/>
    </location>
</feature>
<dbReference type="Pfam" id="PF00642">
    <property type="entry name" value="zf-CCCH"/>
    <property type="match status" value="1"/>
</dbReference>
<feature type="compositionally biased region" description="Polar residues" evidence="6">
    <location>
        <begin position="75"/>
        <end position="88"/>
    </location>
</feature>
<dbReference type="FunFam" id="4.10.1000.10:FF:000022">
    <property type="entry name" value="Zinc finger CCCH domain-containing protein 7"/>
    <property type="match status" value="1"/>
</dbReference>
<dbReference type="PROSITE" id="PS50103">
    <property type="entry name" value="ZF_C3H1"/>
    <property type="match status" value="4"/>
</dbReference>
<evidence type="ECO:0000259" key="7">
    <source>
        <dbReference type="PROSITE" id="PS50103"/>
    </source>
</evidence>
<evidence type="ECO:0000313" key="8">
    <source>
        <dbReference type="EMBL" id="EWG37303.1"/>
    </source>
</evidence>
<accession>W7LCS4</accession>
<dbReference type="GO" id="GO:0008270">
    <property type="term" value="F:zinc ion binding"/>
    <property type="evidence" value="ECO:0007669"/>
    <property type="project" value="UniProtKB-KW"/>
</dbReference>
<sequence length="434" mass="48049">MSEEERELLARISQVAGQINRHKNQQAGSRGTPSHHPAHHRQNSYRHASSPYPARHNRIGRHPTAHHHRTLHLNGDNSTASRSASSGAETPPGWVSRTDRHRQLINANVYEKETQNRAKAIEETRQRKISGRRQREKAQFDEFLKHQAIASSAQTNPADRNVLTIEGVQFRVIDGGKKLVKIPGACKLRCDSGACALPAAGALNSSLRTPKFTTVAGVKFYRTKTGNLVANRFVNDQRRTGRVKKINQLCKIFSTTGSCTKGPRCRYMHDPNKVALCKDILKDGQCVSGESCDLSHDMTPERTPNCLHFAKGHCAKADCPYTHSKASPAAPVCRNFGFNGYCEKGAECTDRHVFECPDFSNTGRCKVKGCKLPHRERASVLRNKTNAAGEPLGDISSDDEAADSDDVDSDEVAEFIDADSDLSDFEEHKDFLSI</sequence>
<dbReference type="InterPro" id="IPR036855">
    <property type="entry name" value="Znf_CCCH_sf"/>
</dbReference>
<feature type="region of interest" description="Disordered" evidence="6">
    <location>
        <begin position="384"/>
        <end position="408"/>
    </location>
</feature>
<dbReference type="GeneID" id="30059303"/>
<gene>
    <name evidence="8" type="ORF">FVEG_00969</name>
</gene>
<keyword evidence="3 5" id="KW-0863">Zinc-finger</keyword>
<keyword evidence="9" id="KW-1185">Reference proteome</keyword>
<dbReference type="AlphaFoldDB" id="W7LCS4"/>
<feature type="compositionally biased region" description="Basic residues" evidence="6">
    <location>
        <begin position="55"/>
        <end position="71"/>
    </location>
</feature>
<feature type="zinc finger region" description="C3H1-type" evidence="5">
    <location>
        <begin position="276"/>
        <end position="299"/>
    </location>
</feature>
<feature type="zinc finger region" description="C3H1-type" evidence="5">
    <location>
        <begin position="244"/>
        <end position="272"/>
    </location>
</feature>
<dbReference type="PANTHER" id="PTHR46156:SF1">
    <property type="entry name" value="ZINC FINGER CCCH DOMAIN-CONTAINING PROTEIN 3"/>
    <property type="match status" value="1"/>
</dbReference>
<keyword evidence="4 5" id="KW-0862">Zinc</keyword>
<name>W7LCS4_GIBM7</name>
<dbReference type="SUPFAM" id="SSF90229">
    <property type="entry name" value="CCCH zinc finger"/>
    <property type="match status" value="2"/>
</dbReference>
<dbReference type="VEuPathDB" id="FungiDB:FVEG_00969"/>
<evidence type="ECO:0000256" key="6">
    <source>
        <dbReference type="SAM" id="MobiDB-lite"/>
    </source>
</evidence>
<feature type="region of interest" description="Disordered" evidence="6">
    <location>
        <begin position="1"/>
        <end position="100"/>
    </location>
</feature>
<evidence type="ECO:0000256" key="4">
    <source>
        <dbReference type="ARBA" id="ARBA00022833"/>
    </source>
</evidence>
<keyword evidence="1 5" id="KW-0479">Metal-binding</keyword>
<dbReference type="SMART" id="SM00356">
    <property type="entry name" value="ZnF_C3H1"/>
    <property type="match status" value="4"/>
</dbReference>
<organism evidence="8 9">
    <name type="scientific">Gibberella moniliformis (strain M3125 / FGSC 7600)</name>
    <name type="common">Maize ear and stalk rot fungus</name>
    <name type="synonym">Fusarium verticillioides</name>
    <dbReference type="NCBI Taxonomy" id="334819"/>
    <lineage>
        <taxon>Eukaryota</taxon>
        <taxon>Fungi</taxon>
        <taxon>Dikarya</taxon>
        <taxon>Ascomycota</taxon>
        <taxon>Pezizomycotina</taxon>
        <taxon>Sordariomycetes</taxon>
        <taxon>Hypocreomycetidae</taxon>
        <taxon>Hypocreales</taxon>
        <taxon>Nectriaceae</taxon>
        <taxon>Fusarium</taxon>
        <taxon>Fusarium fujikuroi species complex</taxon>
    </lineage>
</organism>
<evidence type="ECO:0000313" key="9">
    <source>
        <dbReference type="Proteomes" id="UP000009096"/>
    </source>
</evidence>
<dbReference type="Gene3D" id="4.10.1000.10">
    <property type="entry name" value="Zinc finger, CCCH-type"/>
    <property type="match status" value="2"/>
</dbReference>
<feature type="domain" description="C3H1-type" evidence="7">
    <location>
        <begin position="244"/>
        <end position="272"/>
    </location>
</feature>
<dbReference type="EMBL" id="DS022242">
    <property type="protein sequence ID" value="EWG37303.1"/>
    <property type="molecule type" value="Genomic_DNA"/>
</dbReference>
<dbReference type="Proteomes" id="UP000009096">
    <property type="component" value="Chromosome 1"/>
</dbReference>
<feature type="domain" description="C3H1-type" evidence="7">
    <location>
        <begin position="276"/>
        <end position="299"/>
    </location>
</feature>
<dbReference type="RefSeq" id="XP_018743494.1">
    <property type="nucleotide sequence ID" value="XM_018887715.1"/>
</dbReference>
<keyword evidence="2" id="KW-0677">Repeat</keyword>
<dbReference type="Gene3D" id="6.10.250.3220">
    <property type="match status" value="1"/>
</dbReference>
<evidence type="ECO:0000256" key="3">
    <source>
        <dbReference type="ARBA" id="ARBA00022771"/>
    </source>
</evidence>
<feature type="domain" description="C3H1-type" evidence="7">
    <location>
        <begin position="300"/>
        <end position="326"/>
    </location>
</feature>
<feature type="compositionally biased region" description="Acidic residues" evidence="6">
    <location>
        <begin position="396"/>
        <end position="408"/>
    </location>
</feature>
<dbReference type="InterPro" id="IPR000571">
    <property type="entry name" value="Znf_CCCH"/>
</dbReference>
<feature type="zinc finger region" description="C3H1-type" evidence="5">
    <location>
        <begin position="327"/>
        <end position="355"/>
    </location>
</feature>
<dbReference type="FunFam" id="4.10.1000.10:FF:000035">
    <property type="entry name" value="CCCH zinc finger protein, variant"/>
    <property type="match status" value="1"/>
</dbReference>
<evidence type="ECO:0000256" key="5">
    <source>
        <dbReference type="PROSITE-ProRule" id="PRU00723"/>
    </source>
</evidence>
<dbReference type="PANTHER" id="PTHR46156">
    <property type="entry name" value="CCCH ZINGC FINGER"/>
    <property type="match status" value="1"/>
</dbReference>
<feature type="domain" description="C3H1-type" evidence="7">
    <location>
        <begin position="327"/>
        <end position="355"/>
    </location>
</feature>